<dbReference type="Proteomes" id="UP000193380">
    <property type="component" value="Unassembled WGS sequence"/>
</dbReference>
<proteinExistence type="predicted"/>
<evidence type="ECO:0000313" key="2">
    <source>
        <dbReference type="EMBL" id="CDQ96313.1"/>
    </source>
</evidence>
<accession>A0A060YWT2</accession>
<reference evidence="2" key="1">
    <citation type="journal article" date="2014" name="Nat. Commun.">
        <title>The rainbow trout genome provides novel insights into evolution after whole-genome duplication in vertebrates.</title>
        <authorList>
            <person name="Berthelot C."/>
            <person name="Brunet F."/>
            <person name="Chalopin D."/>
            <person name="Juanchich A."/>
            <person name="Bernard M."/>
            <person name="Noel B."/>
            <person name="Bento P."/>
            <person name="Da Silva C."/>
            <person name="Labadie K."/>
            <person name="Alberti A."/>
            <person name="Aury J.M."/>
            <person name="Louis A."/>
            <person name="Dehais P."/>
            <person name="Bardou P."/>
            <person name="Montfort J."/>
            <person name="Klopp C."/>
            <person name="Cabau C."/>
            <person name="Gaspin C."/>
            <person name="Thorgaard G.H."/>
            <person name="Boussaha M."/>
            <person name="Quillet E."/>
            <person name="Guyomard R."/>
            <person name="Galiana D."/>
            <person name="Bobe J."/>
            <person name="Volff J.N."/>
            <person name="Genet C."/>
            <person name="Wincker P."/>
            <person name="Jaillon O."/>
            <person name="Roest Crollius H."/>
            <person name="Guiguen Y."/>
        </authorList>
    </citation>
    <scope>NUCLEOTIDE SEQUENCE [LARGE SCALE GENOMIC DNA]</scope>
</reference>
<dbReference type="AlphaFoldDB" id="A0A060YWT2"/>
<evidence type="ECO:0000313" key="3">
    <source>
        <dbReference type="Proteomes" id="UP000193380"/>
    </source>
</evidence>
<protein>
    <recommendedName>
        <fullName evidence="4">Inactive phospholipase C-like protein 2</fullName>
    </recommendedName>
</protein>
<dbReference type="EMBL" id="FR925124">
    <property type="protein sequence ID" value="CDQ96313.1"/>
    <property type="molecule type" value="Genomic_DNA"/>
</dbReference>
<dbReference type="PaxDb" id="8022-A0A060YWT2"/>
<reference evidence="2" key="2">
    <citation type="submission" date="2014-03" db="EMBL/GenBank/DDBJ databases">
        <authorList>
            <person name="Genoscope - CEA"/>
        </authorList>
    </citation>
    <scope>NUCLEOTIDE SEQUENCE</scope>
</reference>
<name>A0A060YWT2_ONCMY</name>
<gene>
    <name evidence="2" type="ORF">GSONMT00007501001</name>
</gene>
<feature type="compositionally biased region" description="Basic and acidic residues" evidence="1">
    <location>
        <begin position="89"/>
        <end position="105"/>
    </location>
</feature>
<sequence length="114" mass="12475">MCPLTPLSPAMEFHENLHDMAVKEGLKGRKLAKAVESFTWNITILKGQADLLKHAKSEVQENLKQIHYAALTCNLSKDGPSGSTAGSESRTRPRSLDAIPEKATGEDELSEEDN</sequence>
<evidence type="ECO:0000256" key="1">
    <source>
        <dbReference type="SAM" id="MobiDB-lite"/>
    </source>
</evidence>
<organism evidence="2 3">
    <name type="scientific">Oncorhynchus mykiss</name>
    <name type="common">Rainbow trout</name>
    <name type="synonym">Salmo gairdneri</name>
    <dbReference type="NCBI Taxonomy" id="8022"/>
    <lineage>
        <taxon>Eukaryota</taxon>
        <taxon>Metazoa</taxon>
        <taxon>Chordata</taxon>
        <taxon>Craniata</taxon>
        <taxon>Vertebrata</taxon>
        <taxon>Euteleostomi</taxon>
        <taxon>Actinopterygii</taxon>
        <taxon>Neopterygii</taxon>
        <taxon>Teleostei</taxon>
        <taxon>Protacanthopterygii</taxon>
        <taxon>Salmoniformes</taxon>
        <taxon>Salmonidae</taxon>
        <taxon>Salmoninae</taxon>
        <taxon>Oncorhynchus</taxon>
    </lineage>
</organism>
<feature type="region of interest" description="Disordered" evidence="1">
    <location>
        <begin position="75"/>
        <end position="114"/>
    </location>
</feature>
<evidence type="ECO:0008006" key="4">
    <source>
        <dbReference type="Google" id="ProtNLM"/>
    </source>
</evidence>
<dbReference type="STRING" id="8022.A0A060YWT2"/>